<dbReference type="EMBL" id="CP143791">
    <property type="protein sequence ID" value="WVN90667.1"/>
    <property type="molecule type" value="Genomic_DNA"/>
</dbReference>
<reference evidence="2" key="3">
    <citation type="submission" date="2024-01" db="EMBL/GenBank/DDBJ databases">
        <authorList>
            <person name="Coelho M.A."/>
            <person name="David-Palma M."/>
            <person name="Shea T."/>
            <person name="Sun S."/>
            <person name="Cuomo C.A."/>
            <person name="Heitman J."/>
        </authorList>
    </citation>
    <scope>NUCLEOTIDE SEQUENCE</scope>
    <source>
        <strain evidence="2">CBS 7841</strain>
    </source>
</reference>
<sequence length="179" mass="20635">MDDLSQAYESPGTVASGLRSTMAGSNNLTGEQPPPLEESYLPPSAMQSRGDTVSKSGCDQTNRSGFLEWTEREINQVEYCLKRASERHSHWDKGEGRHHRDARENVAIYDKERKWLEKRLGDLSLGRERARDPQTDLEGMDIYKEYKMEISRTNQLVNLMKADSEKRSNIRDGNWRVRD</sequence>
<dbReference type="AlphaFoldDB" id="A0AAJ8JY75"/>
<reference evidence="2" key="2">
    <citation type="journal article" date="2022" name="Elife">
        <title>Obligate sexual reproduction of a homothallic fungus closely related to the Cryptococcus pathogenic species complex.</title>
        <authorList>
            <person name="Passer A.R."/>
            <person name="Clancey S.A."/>
            <person name="Shea T."/>
            <person name="David-Palma M."/>
            <person name="Averette A.F."/>
            <person name="Boekhout T."/>
            <person name="Porcel B.M."/>
            <person name="Nowrousian M."/>
            <person name="Cuomo C.A."/>
            <person name="Sun S."/>
            <person name="Heitman J."/>
            <person name="Coelho M.A."/>
        </authorList>
    </citation>
    <scope>NUCLEOTIDE SEQUENCE</scope>
    <source>
        <strain evidence="2">CBS 7841</strain>
    </source>
</reference>
<organism evidence="2 3">
    <name type="scientific">Cryptococcus depauperatus CBS 7841</name>
    <dbReference type="NCBI Taxonomy" id="1295531"/>
    <lineage>
        <taxon>Eukaryota</taxon>
        <taxon>Fungi</taxon>
        <taxon>Dikarya</taxon>
        <taxon>Basidiomycota</taxon>
        <taxon>Agaricomycotina</taxon>
        <taxon>Tremellomycetes</taxon>
        <taxon>Tremellales</taxon>
        <taxon>Cryptococcaceae</taxon>
        <taxon>Cryptococcus</taxon>
    </lineage>
</organism>
<evidence type="ECO:0000313" key="3">
    <source>
        <dbReference type="Proteomes" id="UP000094043"/>
    </source>
</evidence>
<evidence type="ECO:0000256" key="1">
    <source>
        <dbReference type="SAM" id="MobiDB-lite"/>
    </source>
</evidence>
<proteinExistence type="predicted"/>
<feature type="region of interest" description="Disordered" evidence="1">
    <location>
        <begin position="1"/>
        <end position="59"/>
    </location>
</feature>
<name>A0AAJ8JY75_9TREE</name>
<evidence type="ECO:0000313" key="2">
    <source>
        <dbReference type="EMBL" id="WVN90667.1"/>
    </source>
</evidence>
<dbReference type="GeneID" id="91090117"/>
<feature type="compositionally biased region" description="Polar residues" evidence="1">
    <location>
        <begin position="45"/>
        <end position="59"/>
    </location>
</feature>
<reference evidence="2" key="1">
    <citation type="submission" date="2016-06" db="EMBL/GenBank/DDBJ databases">
        <authorList>
            <person name="Cuomo C."/>
            <person name="Litvintseva A."/>
            <person name="Heitman J."/>
            <person name="Chen Y."/>
            <person name="Sun S."/>
            <person name="Springer D."/>
            <person name="Dromer F."/>
            <person name="Young S."/>
            <person name="Zeng Q."/>
            <person name="Chapman S."/>
            <person name="Gujja S."/>
            <person name="Saif S."/>
            <person name="Birren B."/>
        </authorList>
    </citation>
    <scope>NUCLEOTIDE SEQUENCE</scope>
    <source>
        <strain evidence="2">CBS 7841</strain>
    </source>
</reference>
<dbReference type="KEGG" id="cdep:91090117"/>
<protein>
    <submittedName>
        <fullName evidence="2">Uncharacterized protein</fullName>
    </submittedName>
</protein>
<gene>
    <name evidence="2" type="ORF">L203_105909</name>
</gene>
<dbReference type="Proteomes" id="UP000094043">
    <property type="component" value="Chromosome 8"/>
</dbReference>
<feature type="compositionally biased region" description="Polar residues" evidence="1">
    <location>
        <begin position="18"/>
        <end position="30"/>
    </location>
</feature>
<keyword evidence="3" id="KW-1185">Reference proteome</keyword>
<accession>A0AAJ8JY75</accession>
<dbReference type="RefSeq" id="XP_066071367.1">
    <property type="nucleotide sequence ID" value="XM_066215270.1"/>
</dbReference>